<dbReference type="KEGG" id="lamb:KBB96_17115"/>
<evidence type="ECO:0000313" key="2">
    <source>
        <dbReference type="EMBL" id="QUE50571.1"/>
    </source>
</evidence>
<accession>A0A975G883</accession>
<dbReference type="Proteomes" id="UP000676169">
    <property type="component" value="Chromosome"/>
</dbReference>
<sequence>MRPLLSSGHSKVNQRNEELSPPPKRGEVQMLSPSIQIRDFLFPFPHTLSASMPDPSLDEFDPVGANLEYMGWASFAPSHVLQFLAP</sequence>
<gene>
    <name evidence="2" type="ORF">KBB96_17115</name>
</gene>
<name>A0A975G883_9BACT</name>
<evidence type="ECO:0000313" key="3">
    <source>
        <dbReference type="Proteomes" id="UP000676169"/>
    </source>
</evidence>
<protein>
    <submittedName>
        <fullName evidence="2">Uncharacterized protein</fullName>
    </submittedName>
</protein>
<proteinExistence type="predicted"/>
<dbReference type="RefSeq" id="WP_211630711.1">
    <property type="nucleotide sequence ID" value="NZ_CP073100.1"/>
</dbReference>
<organism evidence="2 3">
    <name type="scientific">Luteolibacter ambystomatis</name>
    <dbReference type="NCBI Taxonomy" id="2824561"/>
    <lineage>
        <taxon>Bacteria</taxon>
        <taxon>Pseudomonadati</taxon>
        <taxon>Verrucomicrobiota</taxon>
        <taxon>Verrucomicrobiia</taxon>
        <taxon>Verrucomicrobiales</taxon>
        <taxon>Verrucomicrobiaceae</taxon>
        <taxon>Luteolibacter</taxon>
    </lineage>
</organism>
<reference evidence="2" key="1">
    <citation type="submission" date="2021-04" db="EMBL/GenBank/DDBJ databases">
        <title>Luteolibacter sp. 32A isolated from the skin of an Anderson's salamander (Ambystoma andersonii).</title>
        <authorList>
            <person name="Spergser J."/>
            <person name="Busse H.-J."/>
        </authorList>
    </citation>
    <scope>NUCLEOTIDE SEQUENCE</scope>
    <source>
        <strain evidence="2">32A</strain>
    </source>
</reference>
<evidence type="ECO:0000256" key="1">
    <source>
        <dbReference type="SAM" id="MobiDB-lite"/>
    </source>
</evidence>
<feature type="region of interest" description="Disordered" evidence="1">
    <location>
        <begin position="1"/>
        <end position="27"/>
    </location>
</feature>
<dbReference type="AlphaFoldDB" id="A0A975G883"/>
<dbReference type="EMBL" id="CP073100">
    <property type="protein sequence ID" value="QUE50571.1"/>
    <property type="molecule type" value="Genomic_DNA"/>
</dbReference>
<keyword evidence="3" id="KW-1185">Reference proteome</keyword>